<feature type="region of interest" description="Disordered" evidence="1">
    <location>
        <begin position="1"/>
        <end position="114"/>
    </location>
</feature>
<name>A0AA40K249_9PEZI</name>
<comment type="caution">
    <text evidence="2">The sequence shown here is derived from an EMBL/GenBank/DDBJ whole genome shotgun (WGS) entry which is preliminary data.</text>
</comment>
<dbReference type="AlphaFoldDB" id="A0AA40K249"/>
<proteinExistence type="predicted"/>
<protein>
    <submittedName>
        <fullName evidence="2">Uncharacterized protein</fullName>
    </submittedName>
</protein>
<gene>
    <name evidence="2" type="ORF">B0T18DRAFT_392011</name>
</gene>
<dbReference type="Proteomes" id="UP001172155">
    <property type="component" value="Unassembled WGS sequence"/>
</dbReference>
<reference evidence="2" key="1">
    <citation type="submission" date="2023-06" db="EMBL/GenBank/DDBJ databases">
        <title>Genome-scale phylogeny and comparative genomics of the fungal order Sordariales.</title>
        <authorList>
            <consortium name="Lawrence Berkeley National Laboratory"/>
            <person name="Hensen N."/>
            <person name="Bonometti L."/>
            <person name="Westerberg I."/>
            <person name="Brannstrom I.O."/>
            <person name="Guillou S."/>
            <person name="Cros-Aarteil S."/>
            <person name="Calhoun S."/>
            <person name="Haridas S."/>
            <person name="Kuo A."/>
            <person name="Mondo S."/>
            <person name="Pangilinan J."/>
            <person name="Riley R."/>
            <person name="LaButti K."/>
            <person name="Andreopoulos B."/>
            <person name="Lipzen A."/>
            <person name="Chen C."/>
            <person name="Yanf M."/>
            <person name="Daum C."/>
            <person name="Ng V."/>
            <person name="Clum A."/>
            <person name="Steindorff A."/>
            <person name="Ohm R."/>
            <person name="Martin F."/>
            <person name="Silar P."/>
            <person name="Natvig D."/>
            <person name="Lalanne C."/>
            <person name="Gautier V."/>
            <person name="Ament-velasquez S.L."/>
            <person name="Kruys A."/>
            <person name="Hutchinson M.I."/>
            <person name="Powell A.J."/>
            <person name="Barry K."/>
            <person name="Miller A.N."/>
            <person name="Grigoriev I.V."/>
            <person name="Debuchy R."/>
            <person name="Gladieux P."/>
            <person name="Thoren M.H."/>
            <person name="Johannesson H."/>
        </authorList>
    </citation>
    <scope>NUCLEOTIDE SEQUENCE</scope>
    <source>
        <strain evidence="2">SMH3187-1</strain>
    </source>
</reference>
<organism evidence="2 3">
    <name type="scientific">Schizothecium vesticola</name>
    <dbReference type="NCBI Taxonomy" id="314040"/>
    <lineage>
        <taxon>Eukaryota</taxon>
        <taxon>Fungi</taxon>
        <taxon>Dikarya</taxon>
        <taxon>Ascomycota</taxon>
        <taxon>Pezizomycotina</taxon>
        <taxon>Sordariomycetes</taxon>
        <taxon>Sordariomycetidae</taxon>
        <taxon>Sordariales</taxon>
        <taxon>Schizotheciaceae</taxon>
        <taxon>Schizothecium</taxon>
    </lineage>
</organism>
<accession>A0AA40K249</accession>
<keyword evidence="3" id="KW-1185">Reference proteome</keyword>
<sequence>MVLRVPQPCGSGLREPTEERAVQSAKSSARLPLSLVFDPETLPPNPDPAVRPDVRPLPFLSAPLSKGRTVDQHDNKQPPAASPLVPGERARPFSYQPSQRRENRRYRRRPYDPT</sequence>
<dbReference type="EMBL" id="JAUKUD010000005">
    <property type="protein sequence ID" value="KAK0743188.1"/>
    <property type="molecule type" value="Genomic_DNA"/>
</dbReference>
<evidence type="ECO:0000256" key="1">
    <source>
        <dbReference type="SAM" id="MobiDB-lite"/>
    </source>
</evidence>
<evidence type="ECO:0000313" key="2">
    <source>
        <dbReference type="EMBL" id="KAK0743188.1"/>
    </source>
</evidence>
<evidence type="ECO:0000313" key="3">
    <source>
        <dbReference type="Proteomes" id="UP001172155"/>
    </source>
</evidence>